<evidence type="ECO:0000313" key="4">
    <source>
        <dbReference type="Proteomes" id="UP001500390"/>
    </source>
</evidence>
<evidence type="ECO:0000313" key="3">
    <source>
        <dbReference type="EMBL" id="GAA4391504.1"/>
    </source>
</evidence>
<keyword evidence="4" id="KW-1185">Reference proteome</keyword>
<accession>A0ABP8JJ49</accession>
<dbReference type="PROSITE" id="PS50943">
    <property type="entry name" value="HTH_CROC1"/>
    <property type="match status" value="1"/>
</dbReference>
<dbReference type="Proteomes" id="UP001500390">
    <property type="component" value="Unassembled WGS sequence"/>
</dbReference>
<dbReference type="Gene3D" id="1.10.260.40">
    <property type="entry name" value="lambda repressor-like DNA-binding domains"/>
    <property type="match status" value="1"/>
</dbReference>
<dbReference type="InterPro" id="IPR010982">
    <property type="entry name" value="Lambda_DNA-bd_dom_sf"/>
</dbReference>
<proteinExistence type="predicted"/>
<feature type="domain" description="HTH cro/C1-type" evidence="2">
    <location>
        <begin position="21"/>
        <end position="52"/>
    </location>
</feature>
<sequence length="206" mass="22627">MPNLRRARTFLTVAEEVGLALREHRRKLGMSQRAYARRRGLSRAMLARLEAGAGQMRLDTISDALVGTGFRLCVTFSMGEPDPSPDDAASGCAAAADDEPEIHVAPRRVPPEAWAPTDLVAAVRGGSRRFPAHRKVYPVTNPPLWWWMHEFFNGPTEEPKWYAPVPRPDLTLFLGDLGDDDVGDDDGDDTPEDDALAAPSDEHDAA</sequence>
<comment type="caution">
    <text evidence="3">The sequence shown here is derived from an EMBL/GenBank/DDBJ whole genome shotgun (WGS) entry which is preliminary data.</text>
</comment>
<name>A0ABP8JJ49_9MICO</name>
<gene>
    <name evidence="3" type="ORF">GCM10023153_09520</name>
</gene>
<dbReference type="EMBL" id="BAABFX010000019">
    <property type="protein sequence ID" value="GAA4391504.1"/>
    <property type="molecule type" value="Genomic_DNA"/>
</dbReference>
<dbReference type="InterPro" id="IPR001387">
    <property type="entry name" value="Cro/C1-type_HTH"/>
</dbReference>
<reference evidence="4" key="1">
    <citation type="journal article" date="2019" name="Int. J. Syst. Evol. Microbiol.">
        <title>The Global Catalogue of Microorganisms (GCM) 10K type strain sequencing project: providing services to taxonomists for standard genome sequencing and annotation.</title>
        <authorList>
            <consortium name="The Broad Institute Genomics Platform"/>
            <consortium name="The Broad Institute Genome Sequencing Center for Infectious Disease"/>
            <person name="Wu L."/>
            <person name="Ma J."/>
        </authorList>
    </citation>
    <scope>NUCLEOTIDE SEQUENCE [LARGE SCALE GENOMIC DNA]</scope>
    <source>
        <strain evidence="4">JCM 17738</strain>
    </source>
</reference>
<dbReference type="CDD" id="cd00093">
    <property type="entry name" value="HTH_XRE"/>
    <property type="match status" value="1"/>
</dbReference>
<feature type="compositionally biased region" description="Acidic residues" evidence="1">
    <location>
        <begin position="177"/>
        <end position="195"/>
    </location>
</feature>
<evidence type="ECO:0000259" key="2">
    <source>
        <dbReference type="PROSITE" id="PS50943"/>
    </source>
</evidence>
<organism evidence="3 4">
    <name type="scientific">Ornithinibacter aureus</name>
    <dbReference type="NCBI Taxonomy" id="622664"/>
    <lineage>
        <taxon>Bacteria</taxon>
        <taxon>Bacillati</taxon>
        <taxon>Actinomycetota</taxon>
        <taxon>Actinomycetes</taxon>
        <taxon>Micrococcales</taxon>
        <taxon>Intrasporangiaceae</taxon>
        <taxon>Ornithinibacter</taxon>
    </lineage>
</organism>
<evidence type="ECO:0000256" key="1">
    <source>
        <dbReference type="SAM" id="MobiDB-lite"/>
    </source>
</evidence>
<feature type="region of interest" description="Disordered" evidence="1">
    <location>
        <begin position="172"/>
        <end position="206"/>
    </location>
</feature>
<protein>
    <recommendedName>
        <fullName evidence="2">HTH cro/C1-type domain-containing protein</fullName>
    </recommendedName>
</protein>
<dbReference type="SUPFAM" id="SSF47413">
    <property type="entry name" value="lambda repressor-like DNA-binding domains"/>
    <property type="match status" value="1"/>
</dbReference>